<dbReference type="CDD" id="cd04647">
    <property type="entry name" value="LbH_MAT_like"/>
    <property type="match status" value="1"/>
</dbReference>
<protein>
    <submittedName>
        <fullName evidence="3">Acyltransferase</fullName>
    </submittedName>
</protein>
<reference evidence="5 6" key="1">
    <citation type="submission" date="2019-04" db="EMBL/GenBank/DDBJ databases">
        <title>Genome sequencing of Clostridium botulinum Groups I-IV and Clostridium butyricum.</title>
        <authorList>
            <person name="Brunt J."/>
            <person name="Van Vliet A.H.M."/>
            <person name="Stringer S.C."/>
            <person name="Carter A.T."/>
            <person name="Peck M.W."/>
        </authorList>
    </citation>
    <scope>NUCLEOTIDE SEQUENCE [LARGE SCALE GENOMIC DNA]</scope>
    <source>
        <strain evidence="3 6">1605</strain>
        <strain evidence="4 5">CB-K-33E</strain>
    </source>
</reference>
<proteinExistence type="inferred from homology"/>
<keyword evidence="2 3" id="KW-0808">Transferase</keyword>
<dbReference type="InterPro" id="IPR011004">
    <property type="entry name" value="Trimer_LpxA-like_sf"/>
</dbReference>
<dbReference type="Proteomes" id="UP000476820">
    <property type="component" value="Unassembled WGS sequence"/>
</dbReference>
<comment type="similarity">
    <text evidence="1">Belongs to the transferase hexapeptide repeat family.</text>
</comment>
<evidence type="ECO:0000256" key="1">
    <source>
        <dbReference type="ARBA" id="ARBA00007274"/>
    </source>
</evidence>
<dbReference type="RefSeq" id="WP_053342484.1">
    <property type="nucleotide sequence ID" value="NZ_JACBEK010000005.1"/>
</dbReference>
<dbReference type="EMBL" id="SWVK01000005">
    <property type="protein sequence ID" value="NFN34526.1"/>
    <property type="molecule type" value="Genomic_DNA"/>
</dbReference>
<dbReference type="EMBL" id="SWOV01000010">
    <property type="protein sequence ID" value="NFF87335.1"/>
    <property type="molecule type" value="Genomic_DNA"/>
</dbReference>
<dbReference type="GO" id="GO:0008374">
    <property type="term" value="F:O-acyltransferase activity"/>
    <property type="evidence" value="ECO:0007669"/>
    <property type="project" value="TreeGrafter"/>
</dbReference>
<evidence type="ECO:0000313" key="5">
    <source>
        <dbReference type="Proteomes" id="UP000473681"/>
    </source>
</evidence>
<evidence type="ECO:0000313" key="3">
    <source>
        <dbReference type="EMBL" id="NFF87335.1"/>
    </source>
</evidence>
<keyword evidence="3" id="KW-0012">Acyltransferase</keyword>
<dbReference type="SUPFAM" id="SSF51161">
    <property type="entry name" value="Trimeric LpxA-like enzymes"/>
    <property type="match status" value="1"/>
</dbReference>
<evidence type="ECO:0000313" key="6">
    <source>
        <dbReference type="Proteomes" id="UP000476820"/>
    </source>
</evidence>
<accession>A0A0M1LVD3</accession>
<dbReference type="PANTHER" id="PTHR23416">
    <property type="entry name" value="SIALIC ACID SYNTHASE-RELATED"/>
    <property type="match status" value="1"/>
</dbReference>
<dbReference type="InterPro" id="IPR051159">
    <property type="entry name" value="Hexapeptide_acetyltransf"/>
</dbReference>
<dbReference type="OrthoDB" id="9801697at2"/>
<dbReference type="Gene3D" id="2.160.10.10">
    <property type="entry name" value="Hexapeptide repeat proteins"/>
    <property type="match status" value="1"/>
</dbReference>
<dbReference type="Proteomes" id="UP000473681">
    <property type="component" value="Unassembled WGS sequence"/>
</dbReference>
<dbReference type="AlphaFoldDB" id="A0A0M1LVD3"/>
<organism evidence="3 6">
    <name type="scientific">Clostridium botulinum</name>
    <dbReference type="NCBI Taxonomy" id="1491"/>
    <lineage>
        <taxon>Bacteria</taxon>
        <taxon>Bacillati</taxon>
        <taxon>Bacillota</taxon>
        <taxon>Clostridia</taxon>
        <taxon>Eubacteriales</taxon>
        <taxon>Clostridiaceae</taxon>
        <taxon>Clostridium</taxon>
    </lineage>
</organism>
<evidence type="ECO:0000313" key="4">
    <source>
        <dbReference type="EMBL" id="NFN34526.1"/>
    </source>
</evidence>
<comment type="caution">
    <text evidence="3">The sequence shown here is derived from an EMBL/GenBank/DDBJ whole genome shotgun (WGS) entry which is preliminary data.</text>
</comment>
<sequence length="243" mass="27681">MKKIDELLYEVGNIINHGIDKEGVIKILEILNCSIQVEILDEIKLYEDYLPKISENGMSEEKRYLHFLWDVLDKSPMCLIANFAIPYRRILAKKLFKSCGKNFIAEENVRFNIPDNIEFGDDVFINRGTFIDSKGGIKIGSFVGIGEGVTIITHSHKEDNHSSRDYGEVIIEDYAKIYSNSTILLGVKIKKKAIVAACSLVNKDIKENTIVAGIPAKEFRERNTFGKSELNHVWLHNKSFQNK</sequence>
<dbReference type="GO" id="GO:0005829">
    <property type="term" value="C:cytosol"/>
    <property type="evidence" value="ECO:0007669"/>
    <property type="project" value="TreeGrafter"/>
</dbReference>
<name>A0A0M1LVD3_CLOBO</name>
<gene>
    <name evidence="3" type="ORF">FC774_05535</name>
    <name evidence="4" type="ORF">FDB51_05135</name>
</gene>
<evidence type="ECO:0000256" key="2">
    <source>
        <dbReference type="ARBA" id="ARBA00022679"/>
    </source>
</evidence>
<dbReference type="PANTHER" id="PTHR23416:SF23">
    <property type="entry name" value="ACETYLTRANSFERASE C18B11.09C-RELATED"/>
    <property type="match status" value="1"/>
</dbReference>